<evidence type="ECO:0000313" key="2">
    <source>
        <dbReference type="Proteomes" id="UP001060215"/>
    </source>
</evidence>
<dbReference type="Proteomes" id="UP001060215">
    <property type="component" value="Chromosome 8"/>
</dbReference>
<evidence type="ECO:0000313" key="1">
    <source>
        <dbReference type="EMBL" id="KAI8001274.1"/>
    </source>
</evidence>
<organism evidence="1 2">
    <name type="scientific">Camellia lanceoleosa</name>
    <dbReference type="NCBI Taxonomy" id="1840588"/>
    <lineage>
        <taxon>Eukaryota</taxon>
        <taxon>Viridiplantae</taxon>
        <taxon>Streptophyta</taxon>
        <taxon>Embryophyta</taxon>
        <taxon>Tracheophyta</taxon>
        <taxon>Spermatophyta</taxon>
        <taxon>Magnoliopsida</taxon>
        <taxon>eudicotyledons</taxon>
        <taxon>Gunneridae</taxon>
        <taxon>Pentapetalae</taxon>
        <taxon>asterids</taxon>
        <taxon>Ericales</taxon>
        <taxon>Theaceae</taxon>
        <taxon>Camellia</taxon>
    </lineage>
</organism>
<protein>
    <submittedName>
        <fullName evidence="1">S-type anion channel SLAH1</fullName>
    </submittedName>
</protein>
<gene>
    <name evidence="1" type="ORF">LOK49_LG09G00287</name>
</gene>
<reference evidence="1 2" key="1">
    <citation type="journal article" date="2022" name="Plant J.">
        <title>Chromosome-level genome of Camellia lanceoleosa provides a valuable resource for understanding genome evolution and self-incompatibility.</title>
        <authorList>
            <person name="Gong W."/>
            <person name="Xiao S."/>
            <person name="Wang L."/>
            <person name="Liao Z."/>
            <person name="Chang Y."/>
            <person name="Mo W."/>
            <person name="Hu G."/>
            <person name="Li W."/>
            <person name="Zhao G."/>
            <person name="Zhu H."/>
            <person name="Hu X."/>
            <person name="Ji K."/>
            <person name="Xiang X."/>
            <person name="Song Q."/>
            <person name="Yuan D."/>
            <person name="Jin S."/>
            <person name="Zhang L."/>
        </authorList>
    </citation>
    <scope>NUCLEOTIDE SEQUENCE [LARGE SCALE GENOMIC DNA]</scope>
    <source>
        <strain evidence="1">SQ_2022a</strain>
    </source>
</reference>
<accession>A0ACC0GJX4</accession>
<dbReference type="EMBL" id="CM045765">
    <property type="protein sequence ID" value="KAI8001274.1"/>
    <property type="molecule type" value="Genomic_DNA"/>
</dbReference>
<sequence length="377" mass="42387">MENEASQPPIKIVIDASITTTTTTTTTTTKHSSLLSILTTLHSGYFRISLSLGSQALLWKTLIEHADDIRALHPVFHILPSTAFLLIWWLALSTLVTLSLLYLLRCFFHFPMVKSEFSHHVGVNYLFAPSISWLLLLQSSPFIVPNTVSYQILWWVFIVPVIALDLKIYGQWFTTEKRFLSVFANPTSQISVMGNLVGAWAAAEMGWRESAMCTFTLGAAHYLVVFITLYQRLSGSHRLPVRLRPVFFLFVAAPSIGSLAWNSICGTFDTPCKMLFFLSLFLFTSLACRPALFKKSMRRFNVVWWAYSFPLTFLALASVEYAKQVKGIVAPGLMLVLSVLSVIVFLSLMVFTALNTNVLLRENDPSLTFSCTLRTKA</sequence>
<comment type="caution">
    <text evidence="1">The sequence shown here is derived from an EMBL/GenBank/DDBJ whole genome shotgun (WGS) entry which is preliminary data.</text>
</comment>
<keyword evidence="2" id="KW-1185">Reference proteome</keyword>
<name>A0ACC0GJX4_9ERIC</name>
<proteinExistence type="predicted"/>